<dbReference type="EMBL" id="LVCJ01000041">
    <property type="protein sequence ID" value="OAL34284.1"/>
    <property type="molecule type" value="Genomic_DNA"/>
</dbReference>
<protein>
    <recommendedName>
        <fullName evidence="5">Pre-mRNA splicing factor CLF1</fullName>
    </recommendedName>
</protein>
<keyword evidence="2" id="KW-0812">Transmembrane</keyword>
<dbReference type="SUPFAM" id="SSF117281">
    <property type="entry name" value="Kelch motif"/>
    <property type="match status" value="1"/>
</dbReference>
<accession>A0A178CYM9</accession>
<name>A0A178CYM9_9EURO</name>
<feature type="region of interest" description="Disordered" evidence="1">
    <location>
        <begin position="255"/>
        <end position="278"/>
    </location>
</feature>
<feature type="transmembrane region" description="Helical" evidence="2">
    <location>
        <begin position="389"/>
        <end position="411"/>
    </location>
</feature>
<feature type="compositionally biased region" description="Polar residues" evidence="1">
    <location>
        <begin position="781"/>
        <end position="793"/>
    </location>
</feature>
<dbReference type="AlphaFoldDB" id="A0A178CYM9"/>
<keyword evidence="4" id="KW-1185">Reference proteome</keyword>
<reference evidence="3 4" key="1">
    <citation type="submission" date="2016-03" db="EMBL/GenBank/DDBJ databases">
        <title>The draft genome sequence of Fonsecaea nubica causative agent of cutaneous subcutaneous infection in human host.</title>
        <authorList>
            <person name="Costa F."/>
            <person name="Sybren D.H."/>
            <person name="Raittz R.T."/>
            <person name="Weiss V.A."/>
            <person name="Leao A.C."/>
            <person name="Gomes R."/>
            <person name="De Souza E.M."/>
            <person name="Pedrosa F.O."/>
            <person name="Steffens M.B."/>
            <person name="Bombassaro A."/>
            <person name="Tadra-Sfeir M.Z."/>
            <person name="Moreno L.F."/>
            <person name="Najafzadeh M.J."/>
            <person name="Felipe M.S."/>
            <person name="Teixeira M."/>
            <person name="Sun J."/>
            <person name="Xi L."/>
            <person name="Castro M.A."/>
            <person name="Vicente V.A."/>
        </authorList>
    </citation>
    <scope>NUCLEOTIDE SEQUENCE [LARGE SCALE GENOMIC DNA]</scope>
    <source>
        <strain evidence="3 4">CBS 269.64</strain>
    </source>
</reference>
<keyword evidence="2" id="KW-1133">Transmembrane helix</keyword>
<dbReference type="OrthoDB" id="5352000at2759"/>
<proteinExistence type="predicted"/>
<evidence type="ECO:0000256" key="2">
    <source>
        <dbReference type="SAM" id="Phobius"/>
    </source>
</evidence>
<dbReference type="Proteomes" id="UP000185904">
    <property type="component" value="Unassembled WGS sequence"/>
</dbReference>
<dbReference type="Gene3D" id="2.120.10.80">
    <property type="entry name" value="Kelch-type beta propeller"/>
    <property type="match status" value="1"/>
</dbReference>
<dbReference type="RefSeq" id="XP_022499296.1">
    <property type="nucleotide sequence ID" value="XM_022644829.1"/>
</dbReference>
<evidence type="ECO:0000313" key="4">
    <source>
        <dbReference type="Proteomes" id="UP000185904"/>
    </source>
</evidence>
<evidence type="ECO:0000313" key="3">
    <source>
        <dbReference type="EMBL" id="OAL34284.1"/>
    </source>
</evidence>
<feature type="compositionally biased region" description="Polar residues" evidence="1">
    <location>
        <begin position="643"/>
        <end position="669"/>
    </location>
</feature>
<feature type="region of interest" description="Disordered" evidence="1">
    <location>
        <begin position="544"/>
        <end position="903"/>
    </location>
</feature>
<feature type="compositionally biased region" description="Acidic residues" evidence="1">
    <location>
        <begin position="673"/>
        <end position="687"/>
    </location>
</feature>
<feature type="compositionally biased region" description="Polar residues" evidence="1">
    <location>
        <begin position="727"/>
        <end position="760"/>
    </location>
</feature>
<dbReference type="GeneID" id="34589954"/>
<evidence type="ECO:0000256" key="1">
    <source>
        <dbReference type="SAM" id="MobiDB-lite"/>
    </source>
</evidence>
<gene>
    <name evidence="3" type="ORF">AYO20_06540</name>
</gene>
<feature type="region of interest" description="Disordered" evidence="1">
    <location>
        <begin position="344"/>
        <end position="367"/>
    </location>
</feature>
<feature type="compositionally biased region" description="Low complexity" evidence="1">
    <location>
        <begin position="255"/>
        <end position="274"/>
    </location>
</feature>
<feature type="compositionally biased region" description="Polar residues" evidence="1">
    <location>
        <begin position="584"/>
        <end position="596"/>
    </location>
</feature>
<dbReference type="InterPro" id="IPR015915">
    <property type="entry name" value="Kelch-typ_b-propeller"/>
</dbReference>
<organism evidence="3 4">
    <name type="scientific">Fonsecaea nubica</name>
    <dbReference type="NCBI Taxonomy" id="856822"/>
    <lineage>
        <taxon>Eukaryota</taxon>
        <taxon>Fungi</taxon>
        <taxon>Dikarya</taxon>
        <taxon>Ascomycota</taxon>
        <taxon>Pezizomycotina</taxon>
        <taxon>Eurotiomycetes</taxon>
        <taxon>Chaetothyriomycetidae</taxon>
        <taxon>Chaetothyriales</taxon>
        <taxon>Herpotrichiellaceae</taxon>
        <taxon>Fonsecaea</taxon>
    </lineage>
</organism>
<feature type="region of interest" description="Disordered" evidence="1">
    <location>
        <begin position="915"/>
        <end position="953"/>
    </location>
</feature>
<comment type="caution">
    <text evidence="3">The sequence shown here is derived from an EMBL/GenBank/DDBJ whole genome shotgun (WGS) entry which is preliminary data.</text>
</comment>
<feature type="compositionally biased region" description="Low complexity" evidence="1">
    <location>
        <begin position="348"/>
        <end position="367"/>
    </location>
</feature>
<sequence>MSAPKPPVAIKNHCSVIHDGVIYVYSPDAFQTLELKEGARWKEESNGVSVTGAVCVKGGVDGDNSKSALYVVGGASNASTTDYTGLQRYSFENKSWQTVVPVVNVTQNRLNHGAAYIKSSSTLVVYGGSQNDNAGPSSETFTIGLFPPYSVLAYSSTAPPTVSPFMLPWSQDHTLMVGGSSTNVNLFTFGSLDGWQDIGLTLPAPLPDHSIAQSALFTLADNSMVLQTFDLGQVPPTVTTNVLLNPGGAPAAFGETVGGTVNTETPSPSSTTPSKAKRQISLDAYPSYNGTLAPTASRTGFDLAQGDDGLVALVGGNDDNPVVFFNQSGNGWIAASQLFGKQQEPLATSSGVPSQSPTSSTPSFTSASTASTSAAAAASSGNKNQGLTVLGAVLGGLCGLLAILVILLLWLRSVRRRRKAESAKGHEYPEDKKGSGEYNFEERGLQPLAGYGQPMGRSPIPSAVVPDGDSTSMFGDMKPEPALLNRRVSSDNAPNGYRGSGIGFGQALFKREKERDKEKEKISLSISKPMMPILNDYQGRPSIELGKATPPGAPAASVAPERKASQRKTDEGWGKYFQGEPLSGNRTTFLSRSSGARSGFWPGSGVLESSSRSPKFVLRDSVGNPLEAQNVAAGSPNLEHGPSNPQSRGLQSVQGMSGQISNASSVRTARSTDDDDDNDDEYEDEQIFEGAFSSGIPDSVHDSPWTPVGNTWSGPPQRPLRPPSSYLAAQQAQTQVPRSPPTVSSDEPSDSTGTLGSSIPSFPMPNSIRSGQPGGKEATVNKGSTTTYQQSSRPSHEQPTKTATHDYFSYAPAHKRSNSRQLPDDHANVNTDMSWLNLGTPGRKPPGSKASRVSKEDGSFEGHGGVTDSSTMTTKKQKHIDLFRTKSTPKNRSRAFHYPLQAVKRDTIQEGEIWEDEELPPDPDSPTIPPRVALATRESMRSEGTRTSKRLTM</sequence>
<feature type="region of interest" description="Disordered" evidence="1">
    <location>
        <begin position="447"/>
        <end position="478"/>
    </location>
</feature>
<evidence type="ECO:0008006" key="5">
    <source>
        <dbReference type="Google" id="ProtNLM"/>
    </source>
</evidence>
<keyword evidence="2" id="KW-0472">Membrane</keyword>
<feature type="compositionally biased region" description="Basic and acidic residues" evidence="1">
    <location>
        <begin position="560"/>
        <end position="573"/>
    </location>
</feature>